<dbReference type="InterPro" id="IPR017956">
    <property type="entry name" value="AT_hook_DNA-bd_motif"/>
</dbReference>
<dbReference type="CDD" id="cd15506">
    <property type="entry name" value="PHD1_KMT2A_like"/>
    <property type="match status" value="1"/>
</dbReference>
<evidence type="ECO:0000256" key="2">
    <source>
        <dbReference type="ARBA" id="ARBA00022771"/>
    </source>
</evidence>
<feature type="region of interest" description="Disordered" evidence="9">
    <location>
        <begin position="2572"/>
        <end position="2611"/>
    </location>
</feature>
<gene>
    <name evidence="14" type="primary">LOC100377495</name>
</gene>
<keyword evidence="2 8" id="KW-0863">Zinc-finger</keyword>
<feature type="compositionally biased region" description="Basic and acidic residues" evidence="9">
    <location>
        <begin position="2793"/>
        <end position="2806"/>
    </location>
</feature>
<name>A0ABM0MUB1_SACKO</name>
<evidence type="ECO:0000256" key="1">
    <source>
        <dbReference type="ARBA" id="ARBA00022723"/>
    </source>
</evidence>
<dbReference type="InterPro" id="IPR034732">
    <property type="entry name" value="EPHD"/>
</dbReference>
<dbReference type="Pfam" id="PF00628">
    <property type="entry name" value="PHD"/>
    <property type="match status" value="1"/>
</dbReference>
<feature type="region of interest" description="Disordered" evidence="9">
    <location>
        <begin position="501"/>
        <end position="532"/>
    </location>
</feature>
<dbReference type="CDD" id="cd15664">
    <property type="entry name" value="ePHD_KMT2A_like"/>
    <property type="match status" value="1"/>
</dbReference>
<feature type="compositionally biased region" description="Polar residues" evidence="9">
    <location>
        <begin position="3228"/>
        <end position="3241"/>
    </location>
</feature>
<feature type="region of interest" description="Disordered" evidence="9">
    <location>
        <begin position="2762"/>
        <end position="2806"/>
    </location>
</feature>
<feature type="compositionally biased region" description="Basic and acidic residues" evidence="9">
    <location>
        <begin position="887"/>
        <end position="896"/>
    </location>
</feature>
<dbReference type="InterPro" id="IPR019787">
    <property type="entry name" value="Znf_PHD-finger"/>
</dbReference>
<dbReference type="SMART" id="SM00249">
    <property type="entry name" value="PHD"/>
    <property type="match status" value="4"/>
</dbReference>
<feature type="region of interest" description="Disordered" evidence="9">
    <location>
        <begin position="870"/>
        <end position="900"/>
    </location>
</feature>
<evidence type="ECO:0000256" key="7">
    <source>
        <dbReference type="ARBA" id="ARBA00023163"/>
    </source>
</evidence>
<keyword evidence="1" id="KW-0479">Metal-binding</keyword>
<feature type="region of interest" description="Disordered" evidence="9">
    <location>
        <begin position="957"/>
        <end position="992"/>
    </location>
</feature>
<evidence type="ECO:0000313" key="14">
    <source>
        <dbReference type="RefSeq" id="XP_006823602.1"/>
    </source>
</evidence>
<feature type="compositionally biased region" description="Basic and acidic residues" evidence="9">
    <location>
        <begin position="2860"/>
        <end position="2874"/>
    </location>
</feature>
<dbReference type="PROSITE" id="PS51058">
    <property type="entry name" value="ZF_CXXC"/>
    <property type="match status" value="1"/>
</dbReference>
<dbReference type="PROSITE" id="PS51805">
    <property type="entry name" value="EPHD"/>
    <property type="match status" value="1"/>
</dbReference>
<evidence type="ECO:0000313" key="13">
    <source>
        <dbReference type="Proteomes" id="UP000694865"/>
    </source>
</evidence>
<dbReference type="Pfam" id="PF05964">
    <property type="entry name" value="FYRN"/>
    <property type="match status" value="1"/>
</dbReference>
<evidence type="ECO:0000259" key="11">
    <source>
        <dbReference type="PROSITE" id="PS51058"/>
    </source>
</evidence>
<feature type="region of interest" description="Disordered" evidence="9">
    <location>
        <begin position="255"/>
        <end position="283"/>
    </location>
</feature>
<feature type="compositionally biased region" description="Basic residues" evidence="9">
    <location>
        <begin position="360"/>
        <end position="377"/>
    </location>
</feature>
<feature type="region of interest" description="Disordered" evidence="9">
    <location>
        <begin position="3388"/>
        <end position="3467"/>
    </location>
</feature>
<feature type="compositionally biased region" description="Basic residues" evidence="9">
    <location>
        <begin position="964"/>
        <end position="977"/>
    </location>
</feature>
<dbReference type="InterPro" id="IPR002857">
    <property type="entry name" value="Znf_CXXC"/>
</dbReference>
<feature type="compositionally biased region" description="Pro residues" evidence="9">
    <location>
        <begin position="1571"/>
        <end position="1584"/>
    </location>
</feature>
<dbReference type="SMART" id="SM00384">
    <property type="entry name" value="AT_hook"/>
    <property type="match status" value="4"/>
</dbReference>
<feature type="compositionally biased region" description="Polar residues" evidence="9">
    <location>
        <begin position="1286"/>
        <end position="1302"/>
    </location>
</feature>
<keyword evidence="5" id="KW-0103">Bromodomain</keyword>
<keyword evidence="3" id="KW-0862">Zinc</keyword>
<feature type="compositionally biased region" description="Polar residues" evidence="9">
    <location>
        <begin position="1329"/>
        <end position="1363"/>
    </location>
</feature>
<feature type="domain" description="CXXC-type" evidence="11">
    <location>
        <begin position="903"/>
        <end position="950"/>
    </location>
</feature>
<feature type="domain" description="PHD-type" evidence="10">
    <location>
        <begin position="1043"/>
        <end position="1094"/>
    </location>
</feature>
<dbReference type="Gene3D" id="1.20.920.10">
    <property type="entry name" value="Bromodomain-like"/>
    <property type="match status" value="1"/>
</dbReference>
<dbReference type="PROSITE" id="PS51542">
    <property type="entry name" value="FYRN"/>
    <property type="match status" value="1"/>
</dbReference>
<feature type="compositionally biased region" description="Low complexity" evidence="9">
    <location>
        <begin position="3427"/>
        <end position="3442"/>
    </location>
</feature>
<dbReference type="PANTHER" id="PTHR45838:SF4">
    <property type="entry name" value="HISTONE-LYSINE N-METHYLTRANSFERASE TRITHORAX"/>
    <property type="match status" value="1"/>
</dbReference>
<proteinExistence type="predicted"/>
<keyword evidence="13" id="KW-1185">Reference proteome</keyword>
<evidence type="ECO:0000256" key="9">
    <source>
        <dbReference type="SAM" id="MobiDB-lite"/>
    </source>
</evidence>
<feature type="compositionally biased region" description="Low complexity" evidence="9">
    <location>
        <begin position="408"/>
        <end position="423"/>
    </location>
</feature>
<feature type="compositionally biased region" description="Basic and acidic residues" evidence="9">
    <location>
        <begin position="2593"/>
        <end position="2610"/>
    </location>
</feature>
<feature type="region of interest" description="Disordered" evidence="9">
    <location>
        <begin position="2636"/>
        <end position="2684"/>
    </location>
</feature>
<feature type="region of interest" description="Disordered" evidence="9">
    <location>
        <begin position="3069"/>
        <end position="3100"/>
    </location>
</feature>
<feature type="region of interest" description="Disordered" evidence="9">
    <location>
        <begin position="2860"/>
        <end position="2887"/>
    </location>
</feature>
<keyword evidence="4" id="KW-0805">Transcription regulation</keyword>
<keyword evidence="6" id="KW-0238">DNA-binding</keyword>
<keyword evidence="7" id="KW-0804">Transcription</keyword>
<dbReference type="InterPro" id="IPR003888">
    <property type="entry name" value="FYrich_N"/>
</dbReference>
<evidence type="ECO:0000256" key="5">
    <source>
        <dbReference type="ARBA" id="ARBA00023117"/>
    </source>
</evidence>
<feature type="compositionally biased region" description="Polar residues" evidence="9">
    <location>
        <begin position="378"/>
        <end position="387"/>
    </location>
</feature>
<dbReference type="InterPro" id="IPR036427">
    <property type="entry name" value="Bromodomain-like_sf"/>
</dbReference>
<dbReference type="GeneID" id="100377495"/>
<evidence type="ECO:0000256" key="6">
    <source>
        <dbReference type="ARBA" id="ARBA00023125"/>
    </source>
</evidence>
<feature type="compositionally biased region" description="Basic and acidic residues" evidence="9">
    <location>
        <begin position="2638"/>
        <end position="2647"/>
    </location>
</feature>
<dbReference type="SMART" id="SM00541">
    <property type="entry name" value="FYRN"/>
    <property type="match status" value="1"/>
</dbReference>
<sequence>MARYRFPGRPGHKFGRSGAVFSVEDAQNFKDPTSVYASGILRGLKKFRDLVGDSDDEEEFVGFSAEEVGIRAYRRTSRRHAEIPSIPITSETLKKGSITTRLSHARQSLEALPASERTRGRLKTLIRKSYKDLKREELTEFRTTTHIIKRVKDLNDHVVVRKSPPKLSLTPEMQKGVLFNKKETKSGDQSPKISLSPEPPRFVIGKKVKRLADLPPLKKLKIRLANDGKEAKIVRGRGRPSIYEKVLSESGNEFIMRHRGPGRPRKYERSISESSSCDGSERTRLSLNEKRLNKLERDLELRTLGKGKRGKLRPVRVIPPMKKVDTNVAKQLLQKAKRGRPRKYPLELKSPKISPEFKEKSKHRFQRSSKLNGKAKKQLSSVLQNTDCIRVPRGRGRPRKIPISQPCSPEVSSVSSNSERNSPFNTLPKNVPRKFVLPTVSARSSRVIKPSKRFLNEEIISSMKPKLPRLDSTPDIRSAVSLASEEAKPLEVISVDDEVSLSKKRTNSGRTEKKSKASISPPLCLKSRTKQSKVMEMASRLTKKAKKACARRSAPGKQIEKVEIVRLPEGGNDGIQVVDADVKENLAQAEESIASSQETDVSDLHFSAPAVKIEVKDNSGASPIVPERRSKRKVFLKSSVAKLLGHDRKRFNRPKEETTQGNNIDLTSSVVAMEMDDEVDKDNEICTIFSQEKVKTVVRRPNELIKKAKQQIHKASLSKSLKKVKSIKKEKLAELNQKLEEEQKRVNSPVDLKSFPVVNLETMNENHEFQVLEAEKGNEEALSLGKGSSKALDIENKKPSMSAEEVDSSDKDSITSSASGRGPRIKHVCRRAAVALGQPRATYEEMDHEVRLSALPEREKEKLLIKKDEKKLEEAADETPNMTQGSPKKEGGDSCQKKKPSVRFRSKKRCMKCEGCLNDVDCRKCEFCRDKTKYGGPNIKRQCCIEKKCKNPVRLETTGDKAAAPRRRDKPPPRIKKKKEERPKPMPLTVAVPGSGVAIRPKTVPVTEDGSLIKIEFKPEDYQVSSIWDYGMPLISTMPMVTRTVCFLCASTGQQELVYCNVCCEPFHEFCLEEDEKPLDDNTDIWCCKRCKFCHVCGRQQNLLQCDKCHNTYHAECLGPNYPTKPTKKKKVWICTKCVRCKSCGATTPGQSSSAQWSHDFSLCQDCGKLFDIGNYCPLCQQCYTDDDYDSKMMQCPCCESWVHAKCEGLTDEMYQIMCEFPEDIHYTCSKCQPERSAQWQTDIHEEMQAGFQLVLGILLETKSVEHLLRKRDKKEDPPKELAKSVDQSEQGTSPTLTTCTEKTSEMNTVHDDQKTNSVEPMEIGNEPVLNTIQNVDPKTNQSEESLSPANQMESSLEPTNQELPKDEGVINNQQESSDNLLTPPKQQEQSDKEIASVSPKEPNDEIKPPDTISDLLFAKTDVLTAKSGCLETSPVPVHVPDKNKVVLVVPDSPKVPKKDHAPDLMCVNERMEAGKFNSVTHFCDEIVRIIQESISNETDENMVIKKGNRVAKNVFIKQMEKVFPWFNVHTSTFWDHNKNLPDGMLPNATLPPHRDHEYAQWREKYMTPQTPQPSPLKKLPPTPKKIDEEGGIDDIPMDINIEDPRRCCLCGHFGDDVPNDAGRLLYCGQDEWIHINCALWSAEVFEEVDGSLINVHSAVTRGRQMRCERCHRFGATVGCCMRGCPGNYHFMCARNENAVFQEDKKVFCRNHKNKVDHELVEDDNFAVIRRVCVNMEGMKLKKELIKGWDPRTINVLTGAMTVEYLGFLSNISDQKEALFPIDFKVTRVYWSTVDARRRCIYTITIKEYRPISPTQPTKDLNRTVVHNTTLSSGDEDINYTILHGENNDLSSSNLNNGTNISGQTNAGRSCISQDSNILQKDTVTIIEEPNTEVLNNSSSISSSALECLAPNTLKLLPSSTLDTAKAPVDLTASPFTASPRRLGMMVDRLNAGAASAKRRSARELAFNAETNSYEPCLVETAADIVSVVEEEDVTKESLEESSGSRSNVPSVVASDDVSELVLDLQDSDLPLSDAAMEMIAMETDDMSSTLICAGSCVSSSSSTLTATEEVPAIEVSVIDEELQEIEEHSLVTEEEKTSALEHETITSLAEKSAAVLQDGMISDEVRALVEEAIASAGSCLIETDPSCKTNYTTPSIPVESTQSETAGQMSIADLVDKVVEESLFAATSAKDTASSAEPVAKMSTDPVSHVLMHHTTQCLTDPAERPALNSVTDSSNNTSVTASIDITEAKLKSITNTVPEIIPVSETETTSEQPPEPTLKLMADRNMISAAELETSLEPINKSKKSHVTGLLSGPVLAPTAEPVVESSSENVAKAVSQKVTDALLEPVAEPVTEALLHPVAEPVTEALLEPVAEPVTEALLEPVAEPVTEALLEPVAEPVTKALLEPVAEPVTEALLHPVAEPVTEPVVGALLAPIRKLMSEPDAEALLPSVAGPSSEQITEPIAEVVLEPVVVSKSEPITEATSCLNPTTEAVSEPVTEQNTVVEISLKTVTEATLDSLPETLSSANSNSVTASLQDSVLELQKKSSIPTEISKFPKADVSIMQRLDSDSNIGDHFMESGLKKRKNSDSNVEEKQIAEENSSVDHDDNLIDGSQVQKIQTVSNVIIPMETTQTTDAVEKVEEESHALGLNKETLAEDSFSSPKDDLDKKEDRSHQNEVNEETHYLHTPSYLCHRCGKPYRSQKPYLKHMKICVEMNDDSDNDEKFQKDLDVIDVSVEGRKRYPMRSTKTRLLRIVEFGSPTVPLKSPTKDEVTSPTRKRLKSGGSSTDESEPQKECVARSQESHSEACTSLNAKDVSAVGMSALDECKSGKVDCKVSTDDAKLISKTALVQGVDQHLSEVDNKQNKTEKEESTTITPRRRRTRSSSICEDNTKMIRDVNSRFRRRSFENSELRLSKVTSPTSDSVFYTKDLAKIASIKELNPFVMLNKCDEETPGNCKSSADISVESIEQDAQVEEKSNIHEAVGKLGKLTSSEFVKAVEGTHDKPPLITPMKTSGEPELLTAVEHPESSIPKTSSILSSFDMNGKRVVTTQACIVVDVPVSDQTQQIVTPPKSSPTVKHASSDKKKGMVTPTKTSPTVKISSPVENAPVGLKLRTLLLDANATNPVISHISPSSNPSNKLFSVNETVSKGDITIVAEVEGLKDPSASPEALKEKTKTLRNRTSSSSEDLRKPLTSTEMIKKLSPTPEAPGKSSAAAKIPKMPSPSAKSLKNLSSSTEPTSKEPHVMTLKELLQVGNLDKRVSAKVLPSTLSNLKSNHQSNSFVLHGNISQLAEHVLLMTMPGDLKTSVSGSSTKTDSKPTVTKDSLVTRKYKPDRVKEKIKRYTPEELEKHNIDPKYLKTLFHSLSPLEPQQSQFVKGITEKGPNEQMEMSTHTAHPSVLSHHQHEEKQPTVTQSPELLRYLCSPTPSISNSLSQSPQSAGKPSPVAIRPKFGSNNPALHTSPVPFQPQQMVVMAPNVPPVGGMPLAMTNDGIKRQTLTTRMGDGVGRVGVQGLPIVNSGVQGLPVANAGNPSYMVVNPSELPVMVVKNNGKMERNVVVTRALQMQPTSLSHSPVKLIVDMKNHVSATVRHMPMNETLPVVADKSGFQFPVQPAMTLPPQASNHIPGYQVPVLAPIIHNPQGFGGFQPPVISTNVMSSFQRAVDQEAARQSSLFLTSPQKHQMQLPNSPVRSVSHGVENVAVGGNKSPIAALFPTTSQAELIQAYHDAGIPYPSLPQEPPGGLLPRVEIQQHQVPQAIVSQQSAVQLVSTAGAVPLSVLEGVATQSQAYLSNHFQQNPSRNVAENIPSSGTVNALGQQGVSLGVRMSVQPCIQGIPMGLQQSAPQNVQGIQIGVQQNVQMDVQQNDQGVSQCIQGVPQNVQGIQMGAQQAGVPAFCTGMSNQMINKTPPLSSQNTWDDLIRVMQSPVNINKQQKLTSPNDIIAQAMVTASNASRSSSTLSNFHTSQSLQTQALPYSTSSLTSTGVLTKGMYPMPSTSKPSYLDELLIAQNTSNLASGVDSVKKTYNPPNNTQLQFHAPQGVYSIHSSMSNHADIGTGLYTDATKGTVSSLTIANQQSQPHALLAIPTSKVSSSANLGASAALRNIVQQKNLDGVYMSSGTMLRPLMVNTQSQHMMPSIPLSLPTLPVSSLVTSSVSAPIVTSSMNPVTQLANILSEAGMQSLSKLTPDELTYLHQALSSDASTINIDMVSARLLGTNSKKRKPPTIMNKSKRTKLIKHSPSSLTESNHTIRKDMTTIHTSPERICAPSPSKPKTKPRIKNPGGSASSRPRMKHPTFQASDLPQINIANASWEKAFEQRIKNPELSVYNLLREPSVLKDSRGSSAASASETEQPKKKKRRKEKLQARDSDENYMQESAGLIRPRRQKPRQQLLNHNDNEQASEEDNSVLLKLMEQEEKRKKKEKLLNKDDPRRIHFVLKCPLYENFENNIYPHGHILIQH</sequence>
<dbReference type="PANTHER" id="PTHR45838">
    <property type="entry name" value="HISTONE-LYSINE-N-METHYLTRANSFERASE 2 KMT2 FAMILY MEMBER"/>
    <property type="match status" value="1"/>
</dbReference>
<dbReference type="InterPro" id="IPR011011">
    <property type="entry name" value="Znf_FYVE_PHD"/>
</dbReference>
<evidence type="ECO:0000256" key="3">
    <source>
        <dbReference type="ARBA" id="ARBA00022833"/>
    </source>
</evidence>
<feature type="domain" description="PHD-type" evidence="10">
    <location>
        <begin position="1174"/>
        <end position="1235"/>
    </location>
</feature>
<protein>
    <submittedName>
        <fullName evidence="14">Uncharacterized protein LOC100377495</fullName>
    </submittedName>
</protein>
<reference evidence="14" key="1">
    <citation type="submission" date="2025-08" db="UniProtKB">
        <authorList>
            <consortium name="RefSeq"/>
        </authorList>
    </citation>
    <scope>IDENTIFICATION</scope>
    <source>
        <tissue evidence="14">Testes</tissue>
    </source>
</reference>
<dbReference type="SUPFAM" id="SSF57903">
    <property type="entry name" value="FYVE/PHD zinc finger"/>
    <property type="match status" value="2"/>
</dbReference>
<feature type="region of interest" description="Disordered" evidence="9">
    <location>
        <begin position="4340"/>
        <end position="4388"/>
    </location>
</feature>
<feature type="compositionally biased region" description="Polar residues" evidence="9">
    <location>
        <begin position="1371"/>
        <end position="1388"/>
    </location>
</feature>
<feature type="region of interest" description="Disordered" evidence="9">
    <location>
        <begin position="3166"/>
        <end position="3248"/>
    </location>
</feature>
<feature type="region of interest" description="Disordered" evidence="9">
    <location>
        <begin position="4221"/>
        <end position="4302"/>
    </location>
</feature>
<dbReference type="Pfam" id="PF13771">
    <property type="entry name" value="zf-HC5HC2H"/>
    <property type="match status" value="1"/>
</dbReference>
<dbReference type="Pfam" id="PF02008">
    <property type="entry name" value="zf-CXXC"/>
    <property type="match status" value="1"/>
</dbReference>
<feature type="region of interest" description="Disordered" evidence="9">
    <location>
        <begin position="780"/>
        <end position="823"/>
    </location>
</feature>
<dbReference type="Gene3D" id="3.30.160.360">
    <property type="match status" value="1"/>
</dbReference>
<dbReference type="Gene3D" id="3.30.40.10">
    <property type="entry name" value="Zinc/RING finger domain, C3HC4 (zinc finger)"/>
    <property type="match status" value="3"/>
</dbReference>
<evidence type="ECO:0000259" key="12">
    <source>
        <dbReference type="PROSITE" id="PS51805"/>
    </source>
</evidence>
<organism evidence="13 14">
    <name type="scientific">Saccoglossus kowalevskii</name>
    <name type="common">Acorn worm</name>
    <dbReference type="NCBI Taxonomy" id="10224"/>
    <lineage>
        <taxon>Eukaryota</taxon>
        <taxon>Metazoa</taxon>
        <taxon>Hemichordata</taxon>
        <taxon>Enteropneusta</taxon>
        <taxon>Harrimaniidae</taxon>
        <taxon>Saccoglossus</taxon>
    </lineage>
</organism>
<feature type="compositionally biased region" description="Basic and acidic residues" evidence="9">
    <location>
        <begin position="1303"/>
        <end position="1315"/>
    </location>
</feature>
<feature type="compositionally biased region" description="Polar residues" evidence="9">
    <location>
        <begin position="4344"/>
        <end position="4353"/>
    </location>
</feature>
<feature type="compositionally biased region" description="Basic and acidic residues" evidence="9">
    <location>
        <begin position="2664"/>
        <end position="2684"/>
    </location>
</feature>
<feature type="region of interest" description="Disordered" evidence="9">
    <location>
        <begin position="1270"/>
        <end position="1410"/>
    </location>
</feature>
<feature type="compositionally biased region" description="Basic residues" evidence="9">
    <location>
        <begin position="4221"/>
        <end position="4240"/>
    </location>
</feature>
<dbReference type="Proteomes" id="UP000694865">
    <property type="component" value="Unplaced"/>
</dbReference>
<dbReference type="PROSITE" id="PS50016">
    <property type="entry name" value="ZF_PHD_2"/>
    <property type="match status" value="3"/>
</dbReference>
<feature type="domain" description="PHD-type" evidence="12">
    <location>
        <begin position="1606"/>
        <end position="1713"/>
    </location>
</feature>
<feature type="region of interest" description="Disordered" evidence="9">
    <location>
        <begin position="356"/>
        <end position="426"/>
    </location>
</feature>
<feature type="domain" description="PHD-type" evidence="10">
    <location>
        <begin position="1091"/>
        <end position="1141"/>
    </location>
</feature>
<dbReference type="InterPro" id="IPR001965">
    <property type="entry name" value="Znf_PHD"/>
</dbReference>
<accession>A0ABM0MUB1</accession>
<dbReference type="InterPro" id="IPR013083">
    <property type="entry name" value="Znf_RING/FYVE/PHD"/>
</dbReference>
<evidence type="ECO:0000259" key="10">
    <source>
        <dbReference type="PROSITE" id="PS50016"/>
    </source>
</evidence>
<feature type="region of interest" description="Disordered" evidence="9">
    <location>
        <begin position="1568"/>
        <end position="1594"/>
    </location>
</feature>
<evidence type="ECO:0000256" key="4">
    <source>
        <dbReference type="ARBA" id="ARBA00023015"/>
    </source>
</evidence>
<dbReference type="RefSeq" id="XP_006823602.1">
    <property type="nucleotide sequence ID" value="XM_006823539.1"/>
</dbReference>
<evidence type="ECO:0000256" key="8">
    <source>
        <dbReference type="PROSITE-ProRule" id="PRU00509"/>
    </source>
</evidence>
<dbReference type="CDD" id="cd15508">
    <property type="entry name" value="PHD3_KMT2A_like"/>
    <property type="match status" value="1"/>
</dbReference>
<feature type="compositionally biased region" description="Basic and acidic residues" evidence="9">
    <location>
        <begin position="1270"/>
        <end position="1284"/>
    </location>
</feature>